<name>A0A3P6UXL3_CYLGO</name>
<evidence type="ECO:0000313" key="3">
    <source>
        <dbReference type="Proteomes" id="UP000271889"/>
    </source>
</evidence>
<accession>A0A3P6UXL3</accession>
<keyword evidence="3" id="KW-1185">Reference proteome</keyword>
<gene>
    <name evidence="2" type="ORF">CGOC_LOCUS8057</name>
</gene>
<dbReference type="OrthoDB" id="5863166at2759"/>
<dbReference type="Proteomes" id="UP000271889">
    <property type="component" value="Unassembled WGS sequence"/>
</dbReference>
<feature type="region of interest" description="Disordered" evidence="1">
    <location>
        <begin position="1"/>
        <end position="25"/>
    </location>
</feature>
<sequence length="55" mass="6098">MQKFGHGNSVSEPAPASADAATEGSANKDFLSTWTIDASQDRYYYWTVVVRLFIP</sequence>
<dbReference type="EMBL" id="UYRV01028962">
    <property type="protein sequence ID" value="VDK83004.1"/>
    <property type="molecule type" value="Genomic_DNA"/>
</dbReference>
<evidence type="ECO:0000256" key="1">
    <source>
        <dbReference type="SAM" id="MobiDB-lite"/>
    </source>
</evidence>
<proteinExistence type="predicted"/>
<dbReference type="AlphaFoldDB" id="A0A3P6UXL3"/>
<reference evidence="2 3" key="1">
    <citation type="submission" date="2018-11" db="EMBL/GenBank/DDBJ databases">
        <authorList>
            <consortium name="Pathogen Informatics"/>
        </authorList>
    </citation>
    <scope>NUCLEOTIDE SEQUENCE [LARGE SCALE GENOMIC DNA]</scope>
</reference>
<organism evidence="2 3">
    <name type="scientific">Cylicostephanus goldi</name>
    <name type="common">Nematode worm</name>
    <dbReference type="NCBI Taxonomy" id="71465"/>
    <lineage>
        <taxon>Eukaryota</taxon>
        <taxon>Metazoa</taxon>
        <taxon>Ecdysozoa</taxon>
        <taxon>Nematoda</taxon>
        <taxon>Chromadorea</taxon>
        <taxon>Rhabditida</taxon>
        <taxon>Rhabditina</taxon>
        <taxon>Rhabditomorpha</taxon>
        <taxon>Strongyloidea</taxon>
        <taxon>Strongylidae</taxon>
        <taxon>Cylicostephanus</taxon>
    </lineage>
</organism>
<protein>
    <submittedName>
        <fullName evidence="2">Uncharacterized protein</fullName>
    </submittedName>
</protein>
<evidence type="ECO:0000313" key="2">
    <source>
        <dbReference type="EMBL" id="VDK83004.1"/>
    </source>
</evidence>